<proteinExistence type="predicted"/>
<evidence type="ECO:0000259" key="1">
    <source>
        <dbReference type="Pfam" id="PF13960"/>
    </source>
</evidence>
<dbReference type="AlphaFoldDB" id="A0AAW2J651"/>
<feature type="domain" description="DUF4218" evidence="1">
    <location>
        <begin position="319"/>
        <end position="372"/>
    </location>
</feature>
<dbReference type="PANTHER" id="PTHR10775:SF182">
    <property type="entry name" value="TRANSPOSON, EN_SPM-LIKE, TRANSPOSASE-ASSOCIATED DOMAIN PROTEIN-RELATED"/>
    <property type="match status" value="1"/>
</dbReference>
<gene>
    <name evidence="2" type="ORF">Scaly_2696100</name>
</gene>
<reference evidence="2" key="2">
    <citation type="journal article" date="2024" name="Plant">
        <title>Genomic evolution and insights into agronomic trait innovations of Sesamum species.</title>
        <authorList>
            <person name="Miao H."/>
            <person name="Wang L."/>
            <person name="Qu L."/>
            <person name="Liu H."/>
            <person name="Sun Y."/>
            <person name="Le M."/>
            <person name="Wang Q."/>
            <person name="Wei S."/>
            <person name="Zheng Y."/>
            <person name="Lin W."/>
            <person name="Duan Y."/>
            <person name="Cao H."/>
            <person name="Xiong S."/>
            <person name="Wang X."/>
            <person name="Wei L."/>
            <person name="Li C."/>
            <person name="Ma Q."/>
            <person name="Ju M."/>
            <person name="Zhao R."/>
            <person name="Li G."/>
            <person name="Mu C."/>
            <person name="Tian Q."/>
            <person name="Mei H."/>
            <person name="Zhang T."/>
            <person name="Gao T."/>
            <person name="Zhang H."/>
        </authorList>
    </citation>
    <scope>NUCLEOTIDE SEQUENCE</scope>
    <source>
        <strain evidence="2">KEN8</strain>
    </source>
</reference>
<dbReference type="PANTHER" id="PTHR10775">
    <property type="entry name" value="OS08G0208400 PROTEIN"/>
    <property type="match status" value="1"/>
</dbReference>
<dbReference type="EMBL" id="JACGWM010001682">
    <property type="protein sequence ID" value="KAL0289678.1"/>
    <property type="molecule type" value="Genomic_DNA"/>
</dbReference>
<dbReference type="Pfam" id="PF13960">
    <property type="entry name" value="DUF4218"/>
    <property type="match status" value="1"/>
</dbReference>
<dbReference type="InterPro" id="IPR025452">
    <property type="entry name" value="DUF4218"/>
</dbReference>
<organism evidence="2">
    <name type="scientific">Sesamum calycinum</name>
    <dbReference type="NCBI Taxonomy" id="2727403"/>
    <lineage>
        <taxon>Eukaryota</taxon>
        <taxon>Viridiplantae</taxon>
        <taxon>Streptophyta</taxon>
        <taxon>Embryophyta</taxon>
        <taxon>Tracheophyta</taxon>
        <taxon>Spermatophyta</taxon>
        <taxon>Magnoliopsida</taxon>
        <taxon>eudicotyledons</taxon>
        <taxon>Gunneridae</taxon>
        <taxon>Pentapetalae</taxon>
        <taxon>asterids</taxon>
        <taxon>lamiids</taxon>
        <taxon>Lamiales</taxon>
        <taxon>Pedaliaceae</taxon>
        <taxon>Sesamum</taxon>
    </lineage>
</organism>
<comment type="caution">
    <text evidence="2">The sequence shown here is derived from an EMBL/GenBank/DDBJ whole genome shotgun (WGS) entry which is preliminary data.</text>
</comment>
<protein>
    <recommendedName>
        <fullName evidence="1">DUF4218 domain-containing protein</fullName>
    </recommendedName>
</protein>
<dbReference type="Pfam" id="PF02992">
    <property type="entry name" value="Transposase_21"/>
    <property type="match status" value="1"/>
</dbReference>
<accession>A0AAW2J651</accession>
<reference evidence="2" key="1">
    <citation type="submission" date="2020-06" db="EMBL/GenBank/DDBJ databases">
        <authorList>
            <person name="Li T."/>
            <person name="Hu X."/>
            <person name="Zhang T."/>
            <person name="Song X."/>
            <person name="Zhang H."/>
            <person name="Dai N."/>
            <person name="Sheng W."/>
            <person name="Hou X."/>
            <person name="Wei L."/>
        </authorList>
    </citation>
    <scope>NUCLEOTIDE SEQUENCE</scope>
    <source>
        <strain evidence="2">KEN8</strain>
        <tissue evidence="2">Leaf</tissue>
    </source>
</reference>
<dbReference type="InterPro" id="IPR004242">
    <property type="entry name" value="Transposase_21"/>
</dbReference>
<evidence type="ECO:0000313" key="2">
    <source>
        <dbReference type="EMBL" id="KAL0289678.1"/>
    </source>
</evidence>
<sequence>MYPDYAKKPRNVRLGLCTNDFAPHGQYGRTYSCWPIIITPYNLPPSMCMSSKYMFLTMVIPGLSNPKHLIDVYLEPLIEELLQLWHHGRKACYFDWHRQFLPEHHPYRRNKKAFTKNRIENKVARPRLTGNQPLDRVANISLAVEMPLSLPDGYSSDHKWTKKTIFWDLSYWSTLLIQHNLDVMHIEKNVFDSIFNTIMDIKGKIKDNMNAHRNLKIIWNRPELELDERRPNIMPKVVYTLVKEQKRRVCEWIRGLKFPDGYASNLPRCVDMTELRMHGMKSHDWHVFMQKLIQIAFREMLPEHVWSALTKVSLLLQRICSTTVDVHKFHELENSVSIIMCNLEKIFPPAFIDSIEHLIVHLSYEARVGGPV</sequence>
<name>A0AAW2J651_9LAMI</name>